<feature type="domain" description="Tyrosine-protein phosphatase" evidence="5">
    <location>
        <begin position="58"/>
        <end position="200"/>
    </location>
</feature>
<keyword evidence="3" id="KW-0378">Hydrolase</keyword>
<gene>
    <name evidence="7" type="ORF">LOD99_9979</name>
</gene>
<protein>
    <recommendedName>
        <fullName evidence="2">protein-tyrosine-phosphatase</fullName>
        <ecNumber evidence="2">3.1.3.48</ecNumber>
    </recommendedName>
</protein>
<dbReference type="InterPro" id="IPR020422">
    <property type="entry name" value="TYR_PHOSPHATASE_DUAL_dom"/>
</dbReference>
<sequence>MSFSLKLNIPSSLNMKFPSPIQSPTLCINFEDDSDFDESESSLCDEIVENPEYCDKQGPARINEYIYLGSEAHASDFDVLRENGIGFVLNVASCCKNYFEGGELVYKNLPVLDVCETNISEIFNEAFDFIETVKQRNGKVLIHCQAGVSRSVTITTAYLMKTEKISMNDALKKVKETRKCAAPNFGFMVKLMEYEDGLSI</sequence>
<evidence type="ECO:0000259" key="5">
    <source>
        <dbReference type="PROSITE" id="PS50054"/>
    </source>
</evidence>
<comment type="similarity">
    <text evidence="1">Belongs to the protein-tyrosine phosphatase family. Non-receptor class dual specificity subfamily.</text>
</comment>
<dbReference type="GO" id="GO:0043409">
    <property type="term" value="P:negative regulation of MAPK cascade"/>
    <property type="evidence" value="ECO:0007669"/>
    <property type="project" value="TreeGrafter"/>
</dbReference>
<dbReference type="Gene3D" id="3.90.190.10">
    <property type="entry name" value="Protein tyrosine phosphatase superfamily"/>
    <property type="match status" value="1"/>
</dbReference>
<organism evidence="7 8">
    <name type="scientific">Oopsacas minuta</name>
    <dbReference type="NCBI Taxonomy" id="111878"/>
    <lineage>
        <taxon>Eukaryota</taxon>
        <taxon>Metazoa</taxon>
        <taxon>Porifera</taxon>
        <taxon>Hexactinellida</taxon>
        <taxon>Hexasterophora</taxon>
        <taxon>Lyssacinosida</taxon>
        <taxon>Leucopsacidae</taxon>
        <taxon>Oopsacas</taxon>
    </lineage>
</organism>
<dbReference type="InterPro" id="IPR000340">
    <property type="entry name" value="Dual-sp_phosphatase_cat-dom"/>
</dbReference>
<feature type="domain" description="Tyrosine specific protein phosphatases" evidence="6">
    <location>
        <begin position="127"/>
        <end position="178"/>
    </location>
</feature>
<dbReference type="PROSITE" id="PS50054">
    <property type="entry name" value="TYR_PHOSPHATASE_DUAL"/>
    <property type="match status" value="1"/>
</dbReference>
<dbReference type="PANTHER" id="PTHR10159:SF519">
    <property type="entry name" value="DUAL SPECIFICITY PROTEIN PHOSPHATASE MPK3"/>
    <property type="match status" value="1"/>
</dbReference>
<evidence type="ECO:0000313" key="7">
    <source>
        <dbReference type="EMBL" id="KAI6661396.1"/>
    </source>
</evidence>
<evidence type="ECO:0000256" key="4">
    <source>
        <dbReference type="ARBA" id="ARBA00022912"/>
    </source>
</evidence>
<name>A0AAV7KKB3_9METZ</name>
<evidence type="ECO:0000256" key="2">
    <source>
        <dbReference type="ARBA" id="ARBA00013064"/>
    </source>
</evidence>
<accession>A0AAV7KKB3</accession>
<evidence type="ECO:0000313" key="8">
    <source>
        <dbReference type="Proteomes" id="UP001165289"/>
    </source>
</evidence>
<dbReference type="AlphaFoldDB" id="A0AAV7KKB3"/>
<evidence type="ECO:0000259" key="6">
    <source>
        <dbReference type="PROSITE" id="PS50056"/>
    </source>
</evidence>
<dbReference type="GO" id="GO:0004725">
    <property type="term" value="F:protein tyrosine phosphatase activity"/>
    <property type="evidence" value="ECO:0007669"/>
    <property type="project" value="UniProtKB-EC"/>
</dbReference>
<keyword evidence="8" id="KW-1185">Reference proteome</keyword>
<dbReference type="Proteomes" id="UP001165289">
    <property type="component" value="Unassembled WGS sequence"/>
</dbReference>
<keyword evidence="4" id="KW-0904">Protein phosphatase</keyword>
<comment type="caution">
    <text evidence="7">The sequence shown here is derived from an EMBL/GenBank/DDBJ whole genome shotgun (WGS) entry which is preliminary data.</text>
</comment>
<dbReference type="InterPro" id="IPR029021">
    <property type="entry name" value="Prot-tyrosine_phosphatase-like"/>
</dbReference>
<dbReference type="SMART" id="SM00195">
    <property type="entry name" value="DSPc"/>
    <property type="match status" value="1"/>
</dbReference>
<dbReference type="InterPro" id="IPR000387">
    <property type="entry name" value="Tyr_Pase_dom"/>
</dbReference>
<evidence type="ECO:0000256" key="1">
    <source>
        <dbReference type="ARBA" id="ARBA00008601"/>
    </source>
</evidence>
<proteinExistence type="inferred from homology"/>
<dbReference type="Pfam" id="PF00782">
    <property type="entry name" value="DSPc"/>
    <property type="match status" value="1"/>
</dbReference>
<dbReference type="EC" id="3.1.3.48" evidence="2"/>
<reference evidence="7 8" key="1">
    <citation type="journal article" date="2023" name="BMC Biol.">
        <title>The compact genome of the sponge Oopsacas minuta (Hexactinellida) is lacking key metazoan core genes.</title>
        <authorList>
            <person name="Santini S."/>
            <person name="Schenkelaars Q."/>
            <person name="Jourda C."/>
            <person name="Duchesne M."/>
            <person name="Belahbib H."/>
            <person name="Rocher C."/>
            <person name="Selva M."/>
            <person name="Riesgo A."/>
            <person name="Vervoort M."/>
            <person name="Leys S.P."/>
            <person name="Kodjabachian L."/>
            <person name="Le Bivic A."/>
            <person name="Borchiellini C."/>
            <person name="Claverie J.M."/>
            <person name="Renard E."/>
        </authorList>
    </citation>
    <scope>NUCLEOTIDE SEQUENCE [LARGE SCALE GENOMIC DNA]</scope>
    <source>
        <strain evidence="7">SPO-2</strain>
    </source>
</reference>
<dbReference type="PROSITE" id="PS50056">
    <property type="entry name" value="TYR_PHOSPHATASE_2"/>
    <property type="match status" value="1"/>
</dbReference>
<dbReference type="SUPFAM" id="SSF52799">
    <property type="entry name" value="(Phosphotyrosine protein) phosphatases II"/>
    <property type="match status" value="1"/>
</dbReference>
<dbReference type="PANTHER" id="PTHR10159">
    <property type="entry name" value="DUAL SPECIFICITY PROTEIN PHOSPHATASE"/>
    <property type="match status" value="1"/>
</dbReference>
<dbReference type="EMBL" id="JAKMXF010000012">
    <property type="protein sequence ID" value="KAI6661396.1"/>
    <property type="molecule type" value="Genomic_DNA"/>
</dbReference>
<dbReference type="CDD" id="cd14498">
    <property type="entry name" value="DSP"/>
    <property type="match status" value="1"/>
</dbReference>
<dbReference type="GO" id="GO:0005737">
    <property type="term" value="C:cytoplasm"/>
    <property type="evidence" value="ECO:0007669"/>
    <property type="project" value="TreeGrafter"/>
</dbReference>
<evidence type="ECO:0000256" key="3">
    <source>
        <dbReference type="ARBA" id="ARBA00022801"/>
    </source>
</evidence>